<organism evidence="3 4">
    <name type="scientific">Flexistipes sinusarabici</name>
    <dbReference type="NCBI Taxonomy" id="2352"/>
    <lineage>
        <taxon>Bacteria</taxon>
        <taxon>Pseudomonadati</taxon>
        <taxon>Deferribacterota</taxon>
        <taxon>Deferribacteres</taxon>
        <taxon>Deferribacterales</taxon>
        <taxon>Flexistipitaceae</taxon>
        <taxon>Flexistipes</taxon>
    </lineage>
</organism>
<dbReference type="PANTHER" id="PTHR45947">
    <property type="entry name" value="SULFOQUINOVOSYL TRANSFERASE SQD2"/>
    <property type="match status" value="1"/>
</dbReference>
<feature type="domain" description="Glycosyltransferase subfamily 4-like N-terminal" evidence="2">
    <location>
        <begin position="13"/>
        <end position="157"/>
    </location>
</feature>
<evidence type="ECO:0000313" key="3">
    <source>
        <dbReference type="EMBL" id="TYB33931.1"/>
    </source>
</evidence>
<dbReference type="Pfam" id="PF00534">
    <property type="entry name" value="Glycos_transf_1"/>
    <property type="match status" value="1"/>
</dbReference>
<accession>A0A5D0MQI5</accession>
<dbReference type="PANTHER" id="PTHR45947:SF3">
    <property type="entry name" value="SULFOQUINOVOSYL TRANSFERASE SQD2"/>
    <property type="match status" value="1"/>
</dbReference>
<comment type="caution">
    <text evidence="3">The sequence shown here is derived from an EMBL/GenBank/DDBJ whole genome shotgun (WGS) entry which is preliminary data.</text>
</comment>
<dbReference type="GO" id="GO:0016757">
    <property type="term" value="F:glycosyltransferase activity"/>
    <property type="evidence" value="ECO:0007669"/>
    <property type="project" value="InterPro"/>
</dbReference>
<evidence type="ECO:0000259" key="1">
    <source>
        <dbReference type="Pfam" id="PF00534"/>
    </source>
</evidence>
<dbReference type="AlphaFoldDB" id="A0A5D0MQI5"/>
<dbReference type="InterPro" id="IPR050194">
    <property type="entry name" value="Glycosyltransferase_grp1"/>
</dbReference>
<dbReference type="EMBL" id="VSIV01000086">
    <property type="protein sequence ID" value="TYB33931.1"/>
    <property type="molecule type" value="Genomic_DNA"/>
</dbReference>
<evidence type="ECO:0000313" key="4">
    <source>
        <dbReference type="Proteomes" id="UP000323337"/>
    </source>
</evidence>
<protein>
    <submittedName>
        <fullName evidence="3">Glycosyltransferase family 4 protein</fullName>
    </submittedName>
</protein>
<dbReference type="Pfam" id="PF13439">
    <property type="entry name" value="Glyco_transf_4"/>
    <property type="match status" value="1"/>
</dbReference>
<keyword evidence="3" id="KW-0808">Transferase</keyword>
<proteinExistence type="predicted"/>
<dbReference type="SUPFAM" id="SSF53756">
    <property type="entry name" value="UDP-Glycosyltransferase/glycogen phosphorylase"/>
    <property type="match status" value="1"/>
</dbReference>
<dbReference type="Proteomes" id="UP000323337">
    <property type="component" value="Unassembled WGS sequence"/>
</dbReference>
<dbReference type="InterPro" id="IPR028098">
    <property type="entry name" value="Glyco_trans_4-like_N"/>
</dbReference>
<reference evidence="3 4" key="1">
    <citation type="submission" date="2019-08" db="EMBL/GenBank/DDBJ databases">
        <title>Genomic characterization of a novel candidate phylum (ARYD3) from a high temperature, high salinity tertiary oil reservoir in north central Oklahoma, USA.</title>
        <authorList>
            <person name="Youssef N.H."/>
            <person name="Yadav A."/>
            <person name="Elshahed M.S."/>
        </authorList>
    </citation>
    <scope>NUCLEOTIDE SEQUENCE [LARGE SCALE GENOMIC DNA]</scope>
    <source>
        <strain evidence="3">ARYD1</strain>
    </source>
</reference>
<dbReference type="InterPro" id="IPR001296">
    <property type="entry name" value="Glyco_trans_1"/>
</dbReference>
<dbReference type="CDD" id="cd03801">
    <property type="entry name" value="GT4_PimA-like"/>
    <property type="match status" value="1"/>
</dbReference>
<sequence length="359" mass="40439">MKVLHVDTGKEWRGGQRQALLLHEGLLKKGVESYMAANESGKLIKRCKKNCLDYVYKGEINPISAINLKKIIQNIKPDIVHSHDAHSLTPALILKYLGFKYKLVHTRRVDFHIKNNLMSRWKYNNKKLDSLIAISEGVKNILVNDGIKRPVEKIYSGLGKNSIVNLSDNEKNDLRKKLGINPSDFVIGCVGNFVPHKDFETLIRAFTLVYDEKKDVKLLLVGDGELLADMKKLAEKLNISGNVIFTGYAENVGELMNIMDLYAATSEEEGLNTSVIEAMMHGLPVVATKAGGLPELIKDDFNGYLCDVKDYTGAADKLIILLNDEEKIHRFSVNALEMSETFDVAHMVEKYMEIYQKIL</sequence>
<dbReference type="Gene3D" id="3.40.50.2000">
    <property type="entry name" value="Glycogen Phosphorylase B"/>
    <property type="match status" value="2"/>
</dbReference>
<evidence type="ECO:0000259" key="2">
    <source>
        <dbReference type="Pfam" id="PF13439"/>
    </source>
</evidence>
<dbReference type="RefSeq" id="WP_303700574.1">
    <property type="nucleotide sequence ID" value="NZ_VSIV01000086.1"/>
</dbReference>
<gene>
    <name evidence="3" type="ORF">FXF49_03785</name>
</gene>
<name>A0A5D0MQI5_FLESI</name>
<feature type="domain" description="Glycosyl transferase family 1" evidence="1">
    <location>
        <begin position="171"/>
        <end position="336"/>
    </location>
</feature>